<evidence type="ECO:0000313" key="2">
    <source>
        <dbReference type="Proteomes" id="UP000095280"/>
    </source>
</evidence>
<proteinExistence type="predicted"/>
<feature type="region of interest" description="Disordered" evidence="1">
    <location>
        <begin position="134"/>
        <end position="162"/>
    </location>
</feature>
<accession>A0A1I8F4F1</accession>
<sequence>MSTTADDTSSSSGGSSSDSFPGRHHGCIITADRVEERFRVDRRKLESLMLTSAGPTSAQEPLKLPGVCPLERFFNDIELRTGARIACAIEIEGWRKIETGSTKRSSWPRRWCSGYCSRKFSKLTLRIDVPHKRARPADRSARRALQKEIKSRTGTDIHFPDSNKSAQSAAAAAAALASGASAAECAAAKSNQVSLNGLDGPQPAGMEGGQTDDPGEAAAGSAAAAAPRRCRTPPVTCSEICELCKVCVTRQHPSGHHQLGGSGGWLIRGLVENAESESRSRSNACRSMLRISSGWRPGRYSSRTGASQQSLLVTCRLDFERRHAAAVRERLQLEAPVAANRHRHFGWRVELLKSTLKQFGVSQFDLTDTGAVMSEAGAVASLLRLPLLPAGLPARLPVLRQCPATRSPHGDSLVESLKGPKTWKALSLTSPFGERWCGGGGGGGGATGSSRER</sequence>
<keyword evidence="2" id="KW-1185">Reference proteome</keyword>
<evidence type="ECO:0000313" key="3">
    <source>
        <dbReference type="WBParaSite" id="maker-unitig_20208-snap-gene-0.1-mRNA-1"/>
    </source>
</evidence>
<protein>
    <submittedName>
        <fullName evidence="3">ATE_N domain-containing protein</fullName>
    </submittedName>
</protein>
<dbReference type="WBParaSite" id="maker-unitig_20208-snap-gene-0.1-mRNA-1">
    <property type="protein sequence ID" value="maker-unitig_20208-snap-gene-0.1-mRNA-1"/>
    <property type="gene ID" value="maker-unitig_20208-snap-gene-0.1"/>
</dbReference>
<feature type="compositionally biased region" description="Basic and acidic residues" evidence="1">
    <location>
        <begin position="134"/>
        <end position="161"/>
    </location>
</feature>
<feature type="compositionally biased region" description="Low complexity" evidence="1">
    <location>
        <begin position="1"/>
        <end position="19"/>
    </location>
</feature>
<evidence type="ECO:0000256" key="1">
    <source>
        <dbReference type="SAM" id="MobiDB-lite"/>
    </source>
</evidence>
<dbReference type="Proteomes" id="UP000095280">
    <property type="component" value="Unplaced"/>
</dbReference>
<feature type="region of interest" description="Disordered" evidence="1">
    <location>
        <begin position="194"/>
        <end position="225"/>
    </location>
</feature>
<feature type="region of interest" description="Disordered" evidence="1">
    <location>
        <begin position="1"/>
        <end position="24"/>
    </location>
</feature>
<reference evidence="3" key="1">
    <citation type="submission" date="2016-11" db="UniProtKB">
        <authorList>
            <consortium name="WormBaseParasite"/>
        </authorList>
    </citation>
    <scope>IDENTIFICATION</scope>
</reference>
<dbReference type="AlphaFoldDB" id="A0A1I8F4F1"/>
<organism evidence="2 3">
    <name type="scientific">Macrostomum lignano</name>
    <dbReference type="NCBI Taxonomy" id="282301"/>
    <lineage>
        <taxon>Eukaryota</taxon>
        <taxon>Metazoa</taxon>
        <taxon>Spiralia</taxon>
        <taxon>Lophotrochozoa</taxon>
        <taxon>Platyhelminthes</taxon>
        <taxon>Rhabditophora</taxon>
        <taxon>Macrostomorpha</taxon>
        <taxon>Macrostomida</taxon>
        <taxon>Macrostomidae</taxon>
        <taxon>Macrostomum</taxon>
    </lineage>
</organism>
<name>A0A1I8F4F1_9PLAT</name>